<dbReference type="Proteomes" id="UP000222310">
    <property type="component" value="Unassembled WGS sequence"/>
</dbReference>
<dbReference type="EMBL" id="LAHD01000181">
    <property type="protein sequence ID" value="PHJ93720.1"/>
    <property type="molecule type" value="Genomic_DNA"/>
</dbReference>
<name>A0A9Q5Z551_NOSLI</name>
<comment type="caution">
    <text evidence="1">The sequence shown here is derived from an EMBL/GenBank/DDBJ whole genome shotgun (WGS) entry which is preliminary data.</text>
</comment>
<gene>
    <name evidence="1" type="ORF">VF08_34995</name>
</gene>
<sequence length="71" mass="8280">MLDPADEKIAQLINQTNAQMQRLGWTVAQGREHLQKYYGVRSRLQLTEEELDNFLLFLQLTDTEESPKSTQ</sequence>
<dbReference type="AlphaFoldDB" id="A0A9Q5Z551"/>
<evidence type="ECO:0000313" key="2">
    <source>
        <dbReference type="Proteomes" id="UP000222310"/>
    </source>
</evidence>
<evidence type="ECO:0000313" key="1">
    <source>
        <dbReference type="EMBL" id="PHJ93720.1"/>
    </source>
</evidence>
<protein>
    <submittedName>
        <fullName evidence="1">Uncharacterized protein</fullName>
    </submittedName>
</protein>
<organism evidence="1 2">
    <name type="scientific">Nostoc linckia z8</name>
    <dbReference type="NCBI Taxonomy" id="1628746"/>
    <lineage>
        <taxon>Bacteria</taxon>
        <taxon>Bacillati</taxon>
        <taxon>Cyanobacteriota</taxon>
        <taxon>Cyanophyceae</taxon>
        <taxon>Nostocales</taxon>
        <taxon>Nostocaceae</taxon>
        <taxon>Nostoc</taxon>
    </lineage>
</organism>
<reference evidence="1 2" key="1">
    <citation type="submission" date="2015-02" db="EMBL/GenBank/DDBJ databases">
        <title>Nostoc linckia genome annotation.</title>
        <authorList>
            <person name="Zhou Z."/>
        </authorList>
    </citation>
    <scope>NUCLEOTIDE SEQUENCE [LARGE SCALE GENOMIC DNA]</scope>
    <source>
        <strain evidence="2">z8</strain>
    </source>
</reference>
<proteinExistence type="predicted"/>
<accession>A0A9Q5Z551</accession>